<dbReference type="AlphaFoldDB" id="X1FM96"/>
<dbReference type="Gene3D" id="3.40.50.10190">
    <property type="entry name" value="BRCT domain"/>
    <property type="match status" value="1"/>
</dbReference>
<sequence length="165" mass="18100">DTTFARLIYALGIRNVGEHLATVLERAFNGNVERFLNATREELEVIHEVGPIVADGIVRFIQDESNVAVIRTLLKARVQVLPPESAEEAPDLFTGQTFVFTGTLERFTRQEAEALVERLGGRAALSVSKKTSYVVAGPGAGSKLEKAKELGVKVLSEEEFLEMVE</sequence>
<proteinExistence type="predicted"/>
<accession>X1FM96</accession>
<dbReference type="Pfam" id="PF00533">
    <property type="entry name" value="BRCT"/>
    <property type="match status" value="1"/>
</dbReference>
<dbReference type="SMART" id="SM00292">
    <property type="entry name" value="BRCT"/>
    <property type="match status" value="1"/>
</dbReference>
<dbReference type="InterPro" id="IPR010994">
    <property type="entry name" value="RuvA_2-like"/>
</dbReference>
<evidence type="ECO:0000256" key="2">
    <source>
        <dbReference type="ARBA" id="ARBA00023204"/>
    </source>
</evidence>
<dbReference type="GO" id="GO:0006281">
    <property type="term" value="P:DNA repair"/>
    <property type="evidence" value="ECO:0007669"/>
    <property type="project" value="UniProtKB-KW"/>
</dbReference>
<keyword evidence="2" id="KW-0234">DNA repair</keyword>
<protein>
    <recommendedName>
        <fullName evidence="3">BRCT domain-containing protein</fullName>
    </recommendedName>
</protein>
<evidence type="ECO:0000313" key="4">
    <source>
        <dbReference type="EMBL" id="GAH33640.1"/>
    </source>
</evidence>
<dbReference type="Pfam" id="PF12826">
    <property type="entry name" value="HHH_2"/>
    <property type="match status" value="1"/>
</dbReference>
<evidence type="ECO:0000259" key="3">
    <source>
        <dbReference type="PROSITE" id="PS50172"/>
    </source>
</evidence>
<name>X1FM96_9ZZZZ</name>
<gene>
    <name evidence="4" type="ORF">S03H2_22065</name>
</gene>
<dbReference type="PROSITE" id="PS50172">
    <property type="entry name" value="BRCT"/>
    <property type="match status" value="1"/>
</dbReference>
<dbReference type="Gene3D" id="1.10.150.20">
    <property type="entry name" value="5' to 3' exonuclease, C-terminal subdomain"/>
    <property type="match status" value="1"/>
</dbReference>
<dbReference type="InterPro" id="IPR041663">
    <property type="entry name" value="DisA/LigA_HHH"/>
</dbReference>
<organism evidence="4">
    <name type="scientific">marine sediment metagenome</name>
    <dbReference type="NCBI Taxonomy" id="412755"/>
    <lineage>
        <taxon>unclassified sequences</taxon>
        <taxon>metagenomes</taxon>
        <taxon>ecological metagenomes</taxon>
    </lineage>
</organism>
<dbReference type="CDD" id="cd17748">
    <property type="entry name" value="BRCT_DNA_ligase_like"/>
    <property type="match status" value="1"/>
</dbReference>
<keyword evidence="1" id="KW-0227">DNA damage</keyword>
<dbReference type="InterPro" id="IPR036420">
    <property type="entry name" value="BRCT_dom_sf"/>
</dbReference>
<dbReference type="SUPFAM" id="SSF47781">
    <property type="entry name" value="RuvA domain 2-like"/>
    <property type="match status" value="1"/>
</dbReference>
<feature type="non-terminal residue" evidence="4">
    <location>
        <position position="1"/>
    </location>
</feature>
<feature type="domain" description="BRCT" evidence="3">
    <location>
        <begin position="88"/>
        <end position="165"/>
    </location>
</feature>
<comment type="caution">
    <text evidence="4">The sequence shown here is derived from an EMBL/GenBank/DDBJ whole genome shotgun (WGS) entry which is preliminary data.</text>
</comment>
<dbReference type="SUPFAM" id="SSF52113">
    <property type="entry name" value="BRCT domain"/>
    <property type="match status" value="1"/>
</dbReference>
<dbReference type="EMBL" id="BARU01011822">
    <property type="protein sequence ID" value="GAH33640.1"/>
    <property type="molecule type" value="Genomic_DNA"/>
</dbReference>
<reference evidence="4" key="1">
    <citation type="journal article" date="2014" name="Front. Microbiol.">
        <title>High frequency of phylogenetically diverse reductive dehalogenase-homologous genes in deep subseafloor sedimentary metagenomes.</title>
        <authorList>
            <person name="Kawai M."/>
            <person name="Futagami T."/>
            <person name="Toyoda A."/>
            <person name="Takaki Y."/>
            <person name="Nishi S."/>
            <person name="Hori S."/>
            <person name="Arai W."/>
            <person name="Tsubouchi T."/>
            <person name="Morono Y."/>
            <person name="Uchiyama I."/>
            <person name="Ito T."/>
            <person name="Fujiyama A."/>
            <person name="Inagaki F."/>
            <person name="Takami H."/>
        </authorList>
    </citation>
    <scope>NUCLEOTIDE SEQUENCE</scope>
    <source>
        <strain evidence="4">Expedition CK06-06</strain>
    </source>
</reference>
<evidence type="ECO:0000256" key="1">
    <source>
        <dbReference type="ARBA" id="ARBA00022763"/>
    </source>
</evidence>
<dbReference type="InterPro" id="IPR001357">
    <property type="entry name" value="BRCT_dom"/>
</dbReference>